<dbReference type="SUPFAM" id="SSF103473">
    <property type="entry name" value="MFS general substrate transporter"/>
    <property type="match status" value="1"/>
</dbReference>
<evidence type="ECO:0000256" key="4">
    <source>
        <dbReference type="ARBA" id="ARBA00022553"/>
    </source>
</evidence>
<comment type="subcellular location">
    <subcellularLocation>
        <location evidence="1">Membrane</location>
        <topology evidence="1">Multi-pass membrane protein</topology>
    </subcellularLocation>
</comment>
<dbReference type="CDD" id="cd17417">
    <property type="entry name" value="MFS_NPF5"/>
    <property type="match status" value="1"/>
</dbReference>
<keyword evidence="5 8" id="KW-0812">Transmembrane</keyword>
<dbReference type="GO" id="GO:0080054">
    <property type="term" value="F:low-affinity nitrate transmembrane transporter activity"/>
    <property type="evidence" value="ECO:0007669"/>
    <property type="project" value="UniProtKB-ARBA"/>
</dbReference>
<dbReference type="AlphaFoldDB" id="A0AAV5JE57"/>
<dbReference type="InterPro" id="IPR018456">
    <property type="entry name" value="PTR2_symporter_CS"/>
</dbReference>
<keyword evidence="4" id="KW-0597">Phosphoprotein</keyword>
<comment type="caution">
    <text evidence="9">The sequence shown here is derived from an EMBL/GenBank/DDBJ whole genome shotgun (WGS) entry which is preliminary data.</text>
</comment>
<reference evidence="9 10" key="1">
    <citation type="journal article" date="2021" name="Commun. Biol.">
        <title>The genome of Shorea leprosula (Dipterocarpaceae) highlights the ecological relevance of drought in aseasonal tropical rainforests.</title>
        <authorList>
            <person name="Ng K.K.S."/>
            <person name="Kobayashi M.J."/>
            <person name="Fawcett J.A."/>
            <person name="Hatakeyama M."/>
            <person name="Paape T."/>
            <person name="Ng C.H."/>
            <person name="Ang C.C."/>
            <person name="Tnah L.H."/>
            <person name="Lee C.T."/>
            <person name="Nishiyama T."/>
            <person name="Sese J."/>
            <person name="O'Brien M.J."/>
            <person name="Copetti D."/>
            <person name="Mohd Noor M.I."/>
            <person name="Ong R.C."/>
            <person name="Putra M."/>
            <person name="Sireger I.Z."/>
            <person name="Indrioko S."/>
            <person name="Kosugi Y."/>
            <person name="Izuno A."/>
            <person name="Isagi Y."/>
            <person name="Lee S.L."/>
            <person name="Shimizu K.K."/>
        </authorList>
    </citation>
    <scope>NUCLEOTIDE SEQUENCE [LARGE SCALE GENOMIC DNA]</scope>
    <source>
        <strain evidence="9">214</strain>
    </source>
</reference>
<organism evidence="9 10">
    <name type="scientific">Rubroshorea leprosula</name>
    <dbReference type="NCBI Taxonomy" id="152421"/>
    <lineage>
        <taxon>Eukaryota</taxon>
        <taxon>Viridiplantae</taxon>
        <taxon>Streptophyta</taxon>
        <taxon>Embryophyta</taxon>
        <taxon>Tracheophyta</taxon>
        <taxon>Spermatophyta</taxon>
        <taxon>Magnoliopsida</taxon>
        <taxon>eudicotyledons</taxon>
        <taxon>Gunneridae</taxon>
        <taxon>Pentapetalae</taxon>
        <taxon>rosids</taxon>
        <taxon>malvids</taxon>
        <taxon>Malvales</taxon>
        <taxon>Dipterocarpaceae</taxon>
        <taxon>Rubroshorea</taxon>
    </lineage>
</organism>
<evidence type="ECO:0000313" key="10">
    <source>
        <dbReference type="Proteomes" id="UP001054252"/>
    </source>
</evidence>
<dbReference type="GO" id="GO:0042937">
    <property type="term" value="F:tripeptide transmembrane transporter activity"/>
    <property type="evidence" value="ECO:0007669"/>
    <property type="project" value="InterPro"/>
</dbReference>
<dbReference type="Pfam" id="PF00854">
    <property type="entry name" value="PTR2"/>
    <property type="match status" value="1"/>
</dbReference>
<protein>
    <recommendedName>
        <fullName evidence="11">Protein NRT1/ PTR FAMILY 5.10-like</fullName>
    </recommendedName>
</protein>
<dbReference type="PANTHER" id="PTHR11654">
    <property type="entry name" value="OLIGOPEPTIDE TRANSPORTER-RELATED"/>
    <property type="match status" value="1"/>
</dbReference>
<dbReference type="GO" id="GO:0071916">
    <property type="term" value="F:dipeptide transmembrane transporter activity"/>
    <property type="evidence" value="ECO:0007669"/>
    <property type="project" value="InterPro"/>
</dbReference>
<feature type="transmembrane region" description="Helical" evidence="8">
    <location>
        <begin position="397"/>
        <end position="417"/>
    </location>
</feature>
<evidence type="ECO:0000256" key="5">
    <source>
        <dbReference type="ARBA" id="ARBA00022692"/>
    </source>
</evidence>
<keyword evidence="7 8" id="KW-0472">Membrane</keyword>
<sequence length="556" mass="61153">MDETSVQRGATATAEGLRSNSGGWRSAFFIIGVEVAERFAYFGISSNLISYLTGPLRQSTVTAAENVNVWGGTATLLPLLGAVVADSFLGRYRTIIIASLIYILGLCLLTLTATLPSFKISPCENSGKPASCSPPRLQVLCFFFSLYLVAVGQAGHKPCVQAFGADQFDGEEPEESKAKSSFFNWWYFGTYVGIFVTLLIIVYVQDNLSWGLGFGIPCVVMVFALGIFLLGTQTYRFSVKKNEKSPLRRIYRVFVAAARNWRASSPTMANEDGHGNLHLENSKQFKFLNKALLIPNGSNENYRECSVEEVEEAKAALRLIPIWATSLVYAIVFAQSGTFFTKQGATMDRSILTFKIPAATLQAVISLTIILFIPVYDRVLVPAARLYTSKPSGISMLQRIGTGMLLSALSMTIAALVEKQRLKTAKEHGLIDHHSAEVPMSVWWLLPQYVLFGVSDAFSMVGLQEFFYDQVPNDLRSVGLSLYLSIFGVGNLLSGLIISVIDRATSGNGGDSWFANDINRAHLDYFYSVLAGFNAVGLCGFICFAKYYVYYKRSVI</sequence>
<dbReference type="InterPro" id="IPR044739">
    <property type="entry name" value="NRT1/PTR"/>
</dbReference>
<feature type="transmembrane region" description="Helical" evidence="8">
    <location>
        <begin position="210"/>
        <end position="231"/>
    </location>
</feature>
<feature type="transmembrane region" description="Helical" evidence="8">
    <location>
        <begin position="69"/>
        <end position="89"/>
    </location>
</feature>
<feature type="transmembrane region" description="Helical" evidence="8">
    <location>
        <begin position="480"/>
        <end position="501"/>
    </location>
</feature>
<name>A0AAV5JE57_9ROSI</name>
<keyword evidence="10" id="KW-1185">Reference proteome</keyword>
<evidence type="ECO:0008006" key="11">
    <source>
        <dbReference type="Google" id="ProtNLM"/>
    </source>
</evidence>
<evidence type="ECO:0000256" key="7">
    <source>
        <dbReference type="ARBA" id="ARBA00023136"/>
    </source>
</evidence>
<dbReference type="InterPro" id="IPR036259">
    <property type="entry name" value="MFS_trans_sf"/>
</dbReference>
<proteinExistence type="inferred from homology"/>
<feature type="transmembrane region" description="Helical" evidence="8">
    <location>
        <begin position="525"/>
        <end position="549"/>
    </location>
</feature>
<comment type="similarity">
    <text evidence="2">Belongs to the major facilitator superfamily. Proton-dependent oligopeptide transporter (POT/PTR) (TC 2.A.17) family.</text>
</comment>
<dbReference type="PROSITE" id="PS01022">
    <property type="entry name" value="PTR2_1"/>
    <property type="match status" value="1"/>
</dbReference>
<keyword evidence="3" id="KW-0813">Transport</keyword>
<accession>A0AAV5JE57</accession>
<evidence type="ECO:0000256" key="8">
    <source>
        <dbReference type="SAM" id="Phobius"/>
    </source>
</evidence>
<evidence type="ECO:0000256" key="1">
    <source>
        <dbReference type="ARBA" id="ARBA00004141"/>
    </source>
</evidence>
<gene>
    <name evidence="9" type="ORF">SLEP1_g20681</name>
</gene>
<evidence type="ECO:0000256" key="6">
    <source>
        <dbReference type="ARBA" id="ARBA00022989"/>
    </source>
</evidence>
<dbReference type="GO" id="GO:0009705">
    <property type="term" value="C:plant-type vacuole membrane"/>
    <property type="evidence" value="ECO:0007669"/>
    <property type="project" value="UniProtKB-ARBA"/>
</dbReference>
<feature type="transmembrane region" description="Helical" evidence="8">
    <location>
        <begin position="356"/>
        <end position="376"/>
    </location>
</feature>
<dbReference type="InterPro" id="IPR000109">
    <property type="entry name" value="POT_fam"/>
</dbReference>
<dbReference type="FunFam" id="1.20.1250.20:FF:000147">
    <property type="entry name" value="Protein NRT1/ PTR family 5.10"/>
    <property type="match status" value="1"/>
</dbReference>
<evidence type="ECO:0000256" key="2">
    <source>
        <dbReference type="ARBA" id="ARBA00005982"/>
    </source>
</evidence>
<dbReference type="Gene3D" id="1.20.1250.20">
    <property type="entry name" value="MFS general substrate transporter like domains"/>
    <property type="match status" value="1"/>
</dbReference>
<keyword evidence="6 8" id="KW-1133">Transmembrane helix</keyword>
<dbReference type="EMBL" id="BPVZ01000030">
    <property type="protein sequence ID" value="GKV09135.1"/>
    <property type="molecule type" value="Genomic_DNA"/>
</dbReference>
<evidence type="ECO:0000256" key="3">
    <source>
        <dbReference type="ARBA" id="ARBA00022448"/>
    </source>
</evidence>
<dbReference type="Proteomes" id="UP001054252">
    <property type="component" value="Unassembled WGS sequence"/>
</dbReference>
<feature type="transmembrane region" description="Helical" evidence="8">
    <location>
        <begin position="185"/>
        <end position="204"/>
    </location>
</feature>
<feature type="transmembrane region" description="Helical" evidence="8">
    <location>
        <begin position="96"/>
        <end position="115"/>
    </location>
</feature>
<evidence type="ECO:0000313" key="9">
    <source>
        <dbReference type="EMBL" id="GKV09135.1"/>
    </source>
</evidence>